<proteinExistence type="predicted"/>
<sequence length="345" mass="38427">MTPIQINFVNAMPLPALLVRPDERIVAANQPARDLLKNDCVDRPVITILRAPDMLEGIEGALMKSRKSSVRHMLRDGGRDYVYAAHIAPVSLPDGDCAMITFEDRTDIETANEMRRDFVANVSHELRTPLTSLMGFIETLRGPAKNDPNVQDRFLGIMESEAGRMAHLVQDLLHLSRVEEDERIRPSTMIDIAQVMETCVNAIQPVADNNKVTLNLTKPAQPVMVPADADQLRQVFNNLVENAIKYGGREKNVDIVISEPTQLSQLRATGVTVSVTDYGEGIASYHIPRLTERFYRVDRHRSREVGGTGLGLAIVKHIAVRHRGKLVIRSKEGEGSTFEILLPTQ</sequence>
<dbReference type="Gene3D" id="3.30.450.20">
    <property type="entry name" value="PAS domain"/>
    <property type="match status" value="1"/>
</dbReference>
<dbReference type="SUPFAM" id="SSF47384">
    <property type="entry name" value="Homodimeric domain of signal transducing histidine kinase"/>
    <property type="match status" value="1"/>
</dbReference>
<dbReference type="Proteomes" id="UP000709466">
    <property type="component" value="Unassembled WGS sequence"/>
</dbReference>
<keyword evidence="5 8" id="KW-0418">Kinase</keyword>
<dbReference type="InterPro" id="IPR003661">
    <property type="entry name" value="HisK_dim/P_dom"/>
</dbReference>
<dbReference type="InterPro" id="IPR050351">
    <property type="entry name" value="BphY/WalK/GraS-like"/>
</dbReference>
<evidence type="ECO:0000259" key="7">
    <source>
        <dbReference type="PROSITE" id="PS50109"/>
    </source>
</evidence>
<dbReference type="SMART" id="SM00387">
    <property type="entry name" value="HATPase_c"/>
    <property type="match status" value="1"/>
</dbReference>
<comment type="caution">
    <text evidence="8">The sequence shown here is derived from an EMBL/GenBank/DDBJ whole genome shotgun (WGS) entry which is preliminary data.</text>
</comment>
<evidence type="ECO:0000313" key="8">
    <source>
        <dbReference type="EMBL" id="NIY72975.1"/>
    </source>
</evidence>
<evidence type="ECO:0000256" key="4">
    <source>
        <dbReference type="ARBA" id="ARBA00022679"/>
    </source>
</evidence>
<dbReference type="SUPFAM" id="SSF55874">
    <property type="entry name" value="ATPase domain of HSP90 chaperone/DNA topoisomerase II/histidine kinase"/>
    <property type="match status" value="1"/>
</dbReference>
<dbReference type="InterPro" id="IPR036890">
    <property type="entry name" value="HATPase_C_sf"/>
</dbReference>
<comment type="catalytic activity">
    <reaction evidence="1">
        <text>ATP + protein L-histidine = ADP + protein N-phospho-L-histidine.</text>
        <dbReference type="EC" id="2.7.13.3"/>
    </reaction>
</comment>
<dbReference type="Gene3D" id="3.30.565.10">
    <property type="entry name" value="Histidine kinase-like ATPase, C-terminal domain"/>
    <property type="match status" value="1"/>
</dbReference>
<dbReference type="EMBL" id="JAATOP010000006">
    <property type="protein sequence ID" value="NIY72975.1"/>
    <property type="molecule type" value="Genomic_DNA"/>
</dbReference>
<reference evidence="8 9" key="1">
    <citation type="submission" date="2020-03" db="EMBL/GenBank/DDBJ databases">
        <title>Bacterial isolates of synthetic phycosphere.</title>
        <authorList>
            <person name="Fu H."/>
            <person name="Moran M.A."/>
        </authorList>
    </citation>
    <scope>NUCLEOTIDE SEQUENCE [LARGE SCALE GENOMIC DNA]</scope>
    <source>
        <strain evidence="8 9">HF1</strain>
    </source>
</reference>
<dbReference type="Pfam" id="PF02518">
    <property type="entry name" value="HATPase_c"/>
    <property type="match status" value="1"/>
</dbReference>
<evidence type="ECO:0000313" key="9">
    <source>
        <dbReference type="Proteomes" id="UP000709466"/>
    </source>
</evidence>
<keyword evidence="9" id="KW-1185">Reference proteome</keyword>
<dbReference type="GO" id="GO:0016301">
    <property type="term" value="F:kinase activity"/>
    <property type="evidence" value="ECO:0007669"/>
    <property type="project" value="UniProtKB-KW"/>
</dbReference>
<gene>
    <name evidence="8" type="ORF">HCZ30_11090</name>
</gene>
<dbReference type="SMART" id="SM00388">
    <property type="entry name" value="HisKA"/>
    <property type="match status" value="1"/>
</dbReference>
<accession>A0ABX0VYX8</accession>
<keyword evidence="4" id="KW-0808">Transferase</keyword>
<dbReference type="EC" id="2.7.13.3" evidence="2"/>
<dbReference type="Pfam" id="PF00512">
    <property type="entry name" value="HisKA"/>
    <property type="match status" value="1"/>
</dbReference>
<feature type="domain" description="Histidine kinase" evidence="7">
    <location>
        <begin position="121"/>
        <end position="345"/>
    </location>
</feature>
<dbReference type="PANTHER" id="PTHR45453:SF1">
    <property type="entry name" value="PHOSPHATE REGULON SENSOR PROTEIN PHOR"/>
    <property type="match status" value="1"/>
</dbReference>
<keyword evidence="6" id="KW-0902">Two-component regulatory system</keyword>
<dbReference type="PANTHER" id="PTHR45453">
    <property type="entry name" value="PHOSPHATE REGULON SENSOR PROTEIN PHOR"/>
    <property type="match status" value="1"/>
</dbReference>
<dbReference type="InterPro" id="IPR036097">
    <property type="entry name" value="HisK_dim/P_sf"/>
</dbReference>
<dbReference type="Gene3D" id="1.10.287.130">
    <property type="match status" value="1"/>
</dbReference>
<keyword evidence="3" id="KW-0597">Phosphoprotein</keyword>
<dbReference type="InterPro" id="IPR004358">
    <property type="entry name" value="Sig_transdc_His_kin-like_C"/>
</dbReference>
<evidence type="ECO:0000256" key="1">
    <source>
        <dbReference type="ARBA" id="ARBA00000085"/>
    </source>
</evidence>
<evidence type="ECO:0000256" key="5">
    <source>
        <dbReference type="ARBA" id="ARBA00022777"/>
    </source>
</evidence>
<evidence type="ECO:0000256" key="3">
    <source>
        <dbReference type="ARBA" id="ARBA00022553"/>
    </source>
</evidence>
<dbReference type="CDD" id="cd00082">
    <property type="entry name" value="HisKA"/>
    <property type="match status" value="1"/>
</dbReference>
<dbReference type="PROSITE" id="PS50109">
    <property type="entry name" value="HIS_KIN"/>
    <property type="match status" value="1"/>
</dbReference>
<evidence type="ECO:0000256" key="6">
    <source>
        <dbReference type="ARBA" id="ARBA00023012"/>
    </source>
</evidence>
<dbReference type="RefSeq" id="WP_167638352.1">
    <property type="nucleotide sequence ID" value="NZ_JAATOP010000006.1"/>
</dbReference>
<dbReference type="InterPro" id="IPR003594">
    <property type="entry name" value="HATPase_dom"/>
</dbReference>
<name>A0ABX0VYX8_9RHOB</name>
<dbReference type="PRINTS" id="PR00344">
    <property type="entry name" value="BCTRLSENSOR"/>
</dbReference>
<evidence type="ECO:0000256" key="2">
    <source>
        <dbReference type="ARBA" id="ARBA00012438"/>
    </source>
</evidence>
<protein>
    <recommendedName>
        <fullName evidence="2">histidine kinase</fullName>
        <ecNumber evidence="2">2.7.13.3</ecNumber>
    </recommendedName>
</protein>
<dbReference type="InterPro" id="IPR005467">
    <property type="entry name" value="His_kinase_dom"/>
</dbReference>
<organism evidence="8 9">
    <name type="scientific">Marivivens donghaensis</name>
    <dbReference type="NCBI Taxonomy" id="1699413"/>
    <lineage>
        <taxon>Bacteria</taxon>
        <taxon>Pseudomonadati</taxon>
        <taxon>Pseudomonadota</taxon>
        <taxon>Alphaproteobacteria</taxon>
        <taxon>Rhodobacterales</taxon>
        <taxon>Paracoccaceae</taxon>
        <taxon>Marivivens group</taxon>
        <taxon>Marivivens</taxon>
    </lineage>
</organism>